<dbReference type="InterPro" id="IPR003688">
    <property type="entry name" value="TraG/VirD4"/>
</dbReference>
<dbReference type="PANTHER" id="PTHR37937">
    <property type="entry name" value="CONJUGATIVE TRANSFER: DNA TRANSPORT"/>
    <property type="match status" value="1"/>
</dbReference>
<keyword evidence="5" id="KW-1133">Transmembrane helix</keyword>
<organism evidence="8 9">
    <name type="scientific">Methylocystis heyeri</name>
    <dbReference type="NCBI Taxonomy" id="391905"/>
    <lineage>
        <taxon>Bacteria</taxon>
        <taxon>Pseudomonadati</taxon>
        <taxon>Pseudomonadota</taxon>
        <taxon>Alphaproteobacteria</taxon>
        <taxon>Hyphomicrobiales</taxon>
        <taxon>Methylocystaceae</taxon>
        <taxon>Methylocystis</taxon>
    </lineage>
</organism>
<dbReference type="AlphaFoldDB" id="A0A6B8KL01"/>
<reference evidence="8 9" key="1">
    <citation type="submission" date="2019-11" db="EMBL/GenBank/DDBJ databases">
        <title>The genome sequence of Methylocystis heyeri.</title>
        <authorList>
            <person name="Oshkin I.Y."/>
            <person name="Miroshnikov K."/>
            <person name="Dedysh S.N."/>
        </authorList>
    </citation>
    <scope>NUCLEOTIDE SEQUENCE [LARGE SCALE GENOMIC DNA]</scope>
    <source>
        <strain evidence="8 9">H2</strain>
        <plasmid evidence="8 9">unnamed1</plasmid>
    </source>
</reference>
<dbReference type="Gene3D" id="3.40.50.300">
    <property type="entry name" value="P-loop containing nucleotide triphosphate hydrolases"/>
    <property type="match status" value="1"/>
</dbReference>
<dbReference type="RefSeq" id="WP_154331775.1">
    <property type="nucleotide sequence ID" value="NZ_CP046053.1"/>
</dbReference>
<dbReference type="PANTHER" id="PTHR37937:SF1">
    <property type="entry name" value="CONJUGATIVE TRANSFER: DNA TRANSPORT"/>
    <property type="match status" value="1"/>
</dbReference>
<evidence type="ECO:0000313" key="9">
    <source>
        <dbReference type="Proteomes" id="UP000309061"/>
    </source>
</evidence>
<protein>
    <submittedName>
        <fullName evidence="8">TraM recognition domain-containing protein</fullName>
    </submittedName>
</protein>
<evidence type="ECO:0000256" key="7">
    <source>
        <dbReference type="SAM" id="MobiDB-lite"/>
    </source>
</evidence>
<proteinExistence type="inferred from homology"/>
<keyword evidence="6" id="KW-0472">Membrane</keyword>
<comment type="similarity">
    <text evidence="2">Belongs to the VirD4/TraG family.</text>
</comment>
<keyword evidence="3" id="KW-1003">Cell membrane</keyword>
<name>A0A6B8KL01_9HYPH</name>
<dbReference type="SUPFAM" id="SSF52540">
    <property type="entry name" value="P-loop containing nucleoside triphosphate hydrolases"/>
    <property type="match status" value="1"/>
</dbReference>
<dbReference type="InterPro" id="IPR051539">
    <property type="entry name" value="T4SS-coupling_protein"/>
</dbReference>
<dbReference type="InterPro" id="IPR027417">
    <property type="entry name" value="P-loop_NTPase"/>
</dbReference>
<dbReference type="Proteomes" id="UP000309061">
    <property type="component" value="Plasmid unnamed1"/>
</dbReference>
<dbReference type="EMBL" id="CP046053">
    <property type="protein sequence ID" value="QGM48279.1"/>
    <property type="molecule type" value="Genomic_DNA"/>
</dbReference>
<evidence type="ECO:0000256" key="3">
    <source>
        <dbReference type="ARBA" id="ARBA00022475"/>
    </source>
</evidence>
<geneLocation type="plasmid" evidence="8">
    <name>unnamed1</name>
</geneLocation>
<evidence type="ECO:0000256" key="2">
    <source>
        <dbReference type="ARBA" id="ARBA00008806"/>
    </source>
</evidence>
<keyword evidence="9" id="KW-1185">Reference proteome</keyword>
<feature type="region of interest" description="Disordered" evidence="7">
    <location>
        <begin position="676"/>
        <end position="706"/>
    </location>
</feature>
<dbReference type="Pfam" id="PF02534">
    <property type="entry name" value="T4SS-DNA_transf"/>
    <property type="match status" value="1"/>
</dbReference>
<dbReference type="KEGG" id="mhey:H2LOC_021070"/>
<keyword evidence="4" id="KW-0812">Transmembrane</keyword>
<dbReference type="OrthoDB" id="9759295at2"/>
<evidence type="ECO:0000256" key="5">
    <source>
        <dbReference type="ARBA" id="ARBA00022989"/>
    </source>
</evidence>
<dbReference type="CDD" id="cd01127">
    <property type="entry name" value="TrwB_TraG_TraD_VirD4"/>
    <property type="match status" value="1"/>
</dbReference>
<evidence type="ECO:0000256" key="1">
    <source>
        <dbReference type="ARBA" id="ARBA00004651"/>
    </source>
</evidence>
<dbReference type="GO" id="GO:0005886">
    <property type="term" value="C:plasma membrane"/>
    <property type="evidence" value="ECO:0007669"/>
    <property type="project" value="UniProtKB-SubCell"/>
</dbReference>
<evidence type="ECO:0000256" key="4">
    <source>
        <dbReference type="ARBA" id="ARBA00022692"/>
    </source>
</evidence>
<gene>
    <name evidence="8" type="ORF">H2LOC_021070</name>
</gene>
<keyword evidence="8" id="KW-0614">Plasmid</keyword>
<sequence>MRVFAYLAAGVATLLAAFLLWEAAFALAVAMHSHSWALWQRFAHGSELLLPAQSAMAEWGNPVVKKIVGRASLGATLAFVIVSVGASQIFNNFRAIQAPKGGARLATAKDLKAAGLLNGRPGYSIFLGRFNGVDVRYGGPSHIYVNGPTRSGKGIGFVLANALEWCGSLIGLDIKREMWAEIGAARAALGQRIFMFSPGSPESHCWNPLDLVSPWPERATDVTNIARSLIATPATGDAYWAETARGLFAGLLAYVLDSETMRGRRTIKSALKMMSRGQSLAKVMGDILVAEPNLNEFVVDKFRQHIGREDKQRMSFEAHITTALDAWNNELVDKATSRSDFNIADLRRTPFTILIGTPVGNFGTVEAVVRLLVQQVHDVLLKELPGLDEPHKLLLMLDEFYQFGRMPEIVDRAPLVAGYGFQIAVIAQGLTQMDVRYGRATRDMLIGNMDVKLLIGVGDDTTAKYCAEEVGKHWVRREGWGTSVGGAGFIGGMPRASRSTQGRWELEPLMTGEELRRLDSKKSLLLVRGHYAAVIGKINFFKDAGYKRKVAAAAAFKSRLSIPAVGESQWSAPVEPQAARLGAGSKHDAALARVMAAAEAVFEDCEVFRAAFVTAMNETRNEPIADICRRLRTEAESFEPLKRRRGLLTRPGASVDATRELRAEIVSARNTLNADRAEQFGGGGDWGSVQGAEPRPETTRTSGERAVSGAVAVVTSAGSEPAAASAATAVSADVSGVTGQAERAERADGDVLKMTLEVKSETEALRKVIAERLQNEPELREKFEGEMGTAGFKAEMFVDTPDDLPELM</sequence>
<accession>A0A6B8KL01</accession>
<comment type="subcellular location">
    <subcellularLocation>
        <location evidence="1">Cell membrane</location>
        <topology evidence="1">Multi-pass membrane protein</topology>
    </subcellularLocation>
</comment>
<evidence type="ECO:0000313" key="8">
    <source>
        <dbReference type="EMBL" id="QGM48279.1"/>
    </source>
</evidence>
<evidence type="ECO:0000256" key="6">
    <source>
        <dbReference type="ARBA" id="ARBA00023136"/>
    </source>
</evidence>